<dbReference type="InterPro" id="IPR012337">
    <property type="entry name" value="RNaseH-like_sf"/>
</dbReference>
<proteinExistence type="predicted"/>
<dbReference type="OrthoDB" id="323192at2157"/>
<dbReference type="GeneID" id="35593494"/>
<evidence type="ECO:0000313" key="3">
    <source>
        <dbReference type="Proteomes" id="UP000236584"/>
    </source>
</evidence>
<organism evidence="2 3">
    <name type="scientific">Salinigranum rubrum</name>
    <dbReference type="NCBI Taxonomy" id="755307"/>
    <lineage>
        <taxon>Archaea</taxon>
        <taxon>Methanobacteriati</taxon>
        <taxon>Methanobacteriota</taxon>
        <taxon>Stenosarchaea group</taxon>
        <taxon>Halobacteria</taxon>
        <taxon>Halobacteriales</taxon>
        <taxon>Haloferacaceae</taxon>
        <taxon>Salinigranum</taxon>
    </lineage>
</organism>
<gene>
    <name evidence="2" type="ORF">C2R22_15340</name>
</gene>
<protein>
    <submittedName>
        <fullName evidence="2">Uncharacterized protein</fullName>
    </submittedName>
</protein>
<dbReference type="AlphaFoldDB" id="A0A2I8VLN2"/>
<evidence type="ECO:0000313" key="2">
    <source>
        <dbReference type="EMBL" id="AUV82840.1"/>
    </source>
</evidence>
<dbReference type="EMBL" id="CP026309">
    <property type="protein sequence ID" value="AUV82840.1"/>
    <property type="molecule type" value="Genomic_DNA"/>
</dbReference>
<dbReference type="Proteomes" id="UP000236584">
    <property type="component" value="Chromosome"/>
</dbReference>
<reference evidence="2 3" key="1">
    <citation type="submission" date="2018-01" db="EMBL/GenBank/DDBJ databases">
        <title>Complete genome sequence of Salinigranum rubrum GX10T, an extremely halophilic archaeon isolated from a marine solar saltern.</title>
        <authorList>
            <person name="Han S."/>
        </authorList>
    </citation>
    <scope>NUCLEOTIDE SEQUENCE [LARGE SCALE GENOMIC DNA]</scope>
    <source>
        <strain evidence="2 3">GX10</strain>
    </source>
</reference>
<evidence type="ECO:0000256" key="1">
    <source>
        <dbReference type="SAM" id="MobiDB-lite"/>
    </source>
</evidence>
<accession>A0A2I8VLN2</accession>
<dbReference type="SUPFAM" id="SSF53098">
    <property type="entry name" value="Ribonuclease H-like"/>
    <property type="match status" value="1"/>
</dbReference>
<dbReference type="KEGG" id="srub:C2R22_15340"/>
<sequence>MGTLALDIETASPFESPDPSDFDDTRYFELVAVALGYRPAPNADPELAVFLRRGGWAVEHTADLLVRAMEWCDDRESDRLLTYNGEGFDLVHLRNWVDEAAETGHSDLGERFDRLTARHLDLKRPATERYRDRLPGRASFHKLERVCRWEGIDVEETRYADYDLNPDFLRGVGVPERDAAVEGKHVGQGLGAAYVEGVAAGLDDRLTYRELDRLLRDYARSDVAALFELADALAV</sequence>
<feature type="region of interest" description="Disordered" evidence="1">
    <location>
        <begin position="1"/>
        <end position="20"/>
    </location>
</feature>
<name>A0A2I8VLN2_9EURY</name>
<keyword evidence="3" id="KW-1185">Reference proteome</keyword>
<dbReference type="RefSeq" id="WP_103426529.1">
    <property type="nucleotide sequence ID" value="NZ_CP026309.1"/>
</dbReference>